<reference evidence="1" key="1">
    <citation type="journal article" date="2014" name="Front. Microbiol.">
        <title>High frequency of phylogenetically diverse reductive dehalogenase-homologous genes in deep subseafloor sedimentary metagenomes.</title>
        <authorList>
            <person name="Kawai M."/>
            <person name="Futagami T."/>
            <person name="Toyoda A."/>
            <person name="Takaki Y."/>
            <person name="Nishi S."/>
            <person name="Hori S."/>
            <person name="Arai W."/>
            <person name="Tsubouchi T."/>
            <person name="Morono Y."/>
            <person name="Uchiyama I."/>
            <person name="Ito T."/>
            <person name="Fujiyama A."/>
            <person name="Inagaki F."/>
            <person name="Takami H."/>
        </authorList>
    </citation>
    <scope>NUCLEOTIDE SEQUENCE</scope>
    <source>
        <strain evidence="1">Expedition CK06-06</strain>
    </source>
</reference>
<evidence type="ECO:0000313" key="1">
    <source>
        <dbReference type="EMBL" id="GAI36061.1"/>
    </source>
</evidence>
<dbReference type="EMBL" id="BARV01031294">
    <property type="protein sequence ID" value="GAI36061.1"/>
    <property type="molecule type" value="Genomic_DNA"/>
</dbReference>
<name>X1P0U6_9ZZZZ</name>
<dbReference type="AlphaFoldDB" id="X1P0U6"/>
<protein>
    <submittedName>
        <fullName evidence="1">Uncharacterized protein</fullName>
    </submittedName>
</protein>
<proteinExistence type="predicted"/>
<accession>X1P0U6</accession>
<sequence length="69" mass="8027">MVVLVANRNDTYQKFGPILLEAVCLCLLDQVNALRKEQGMPKITEQDILDNLNNHLNELQPYDWMQEEP</sequence>
<comment type="caution">
    <text evidence="1">The sequence shown here is derived from an EMBL/GenBank/DDBJ whole genome shotgun (WGS) entry which is preliminary data.</text>
</comment>
<organism evidence="1">
    <name type="scientific">marine sediment metagenome</name>
    <dbReference type="NCBI Taxonomy" id="412755"/>
    <lineage>
        <taxon>unclassified sequences</taxon>
        <taxon>metagenomes</taxon>
        <taxon>ecological metagenomes</taxon>
    </lineage>
</organism>
<gene>
    <name evidence="1" type="ORF">S06H3_49553</name>
</gene>